<proteinExistence type="predicted"/>
<sequence length="182" mass="18961">MLRLPALLLGLEETARRKPSKNGRLCPNPTRGLTPCQAPPHRSPEVSTTAPPARSALLEHLCAAGPSASFTGDGGESRAVHGAAVRRGGPSGEREPDVPGAHHGRWPRAEGGPTEEELQLTQSPRGILLPPSHPTRHSLMEITQGRGHTGRHAALLAGGRAGTAVRLLVPRAPGLSFSLAAS</sequence>
<accession>A0AC59YWN4</accession>
<gene>
    <name evidence="1" type="ORF">MRATA1EN22A_LOCUS11144</name>
</gene>
<dbReference type="EMBL" id="OX596104">
    <property type="protein sequence ID" value="CAN0039899.1"/>
    <property type="molecule type" value="Genomic_DNA"/>
</dbReference>
<dbReference type="Proteomes" id="UP001162501">
    <property type="component" value="Chromosome 20"/>
</dbReference>
<reference evidence="1" key="1">
    <citation type="submission" date="2023-05" db="EMBL/GenBank/DDBJ databases">
        <authorList>
            <consortium name="ELIXIR-Norway"/>
        </authorList>
    </citation>
    <scope>NUCLEOTIDE SEQUENCE</scope>
</reference>
<evidence type="ECO:0000313" key="2">
    <source>
        <dbReference type="Proteomes" id="UP001162501"/>
    </source>
</evidence>
<reference evidence="1" key="2">
    <citation type="submission" date="2025-03" db="EMBL/GenBank/DDBJ databases">
        <authorList>
            <consortium name="ELIXIR-Norway"/>
            <consortium name="Elixir Norway"/>
        </authorList>
    </citation>
    <scope>NUCLEOTIDE SEQUENCE</scope>
</reference>
<protein>
    <submittedName>
        <fullName evidence="1">Uncharacterized protein</fullName>
    </submittedName>
</protein>
<name>A0AC59YWN4_RANTA</name>
<organism evidence="1 2">
    <name type="scientific">Rangifer tarandus platyrhynchus</name>
    <name type="common">Svalbard reindeer</name>
    <dbReference type="NCBI Taxonomy" id="3082113"/>
    <lineage>
        <taxon>Eukaryota</taxon>
        <taxon>Metazoa</taxon>
        <taxon>Chordata</taxon>
        <taxon>Craniata</taxon>
        <taxon>Vertebrata</taxon>
        <taxon>Euteleostomi</taxon>
        <taxon>Mammalia</taxon>
        <taxon>Eutheria</taxon>
        <taxon>Laurasiatheria</taxon>
        <taxon>Artiodactyla</taxon>
        <taxon>Ruminantia</taxon>
        <taxon>Pecora</taxon>
        <taxon>Cervidae</taxon>
        <taxon>Odocoileinae</taxon>
        <taxon>Rangifer</taxon>
    </lineage>
</organism>
<evidence type="ECO:0000313" key="1">
    <source>
        <dbReference type="EMBL" id="CAN0039899.1"/>
    </source>
</evidence>